<comment type="caution">
    <text evidence="2">The sequence shown here is derived from an EMBL/GenBank/DDBJ whole genome shotgun (WGS) entry which is preliminary data.</text>
</comment>
<proteinExistence type="predicted"/>
<sequence>IWAQLGINIVRDVESPSGHRHLSFKIEHTEAVLHPTLPPNTTVITMQHLTCSFYLRREPSISGGPAGSNPQEKLSMTGSCGPLLDSESGLGLDVSQDSGVGLLPCDAAAASDKQTPQDREFTSSIGRLVEAGLNTLVVGRRAVSCIRTLTTTRTPIICLAPEVFNMNYLSSLTSRSRLLPALSSVFQDLDHIESRRLRDYGPVFTSTAAGKLPSVAQNDELDGFEHRIWRLMRAQIPACKETKPSQQHSRELARLYESSRALELDTMITYGAGPEDEASLHDEFGLATNDEREANQDCNTLDTLSDIDREFDQNTPPSWRIDERLLWSSSPLTMNLLTERSELENEHEEFDDEVCYPEDTLNYDVDLEALGSPFSPRPLSYFGSPSEPNSEADSEAHRPSWAFDSADTSLPTVNSTRELVGFGPGSYSDQSDFDLYNEDKNDFGKGHDAYDPQRQRSTSLISYSDWRSDEDEGEGLVSELSFQPTSHDRQPDDDGMYGEPELGRRPQDYIWSSEVFSGSEIDL</sequence>
<evidence type="ECO:0000256" key="1">
    <source>
        <dbReference type="SAM" id="MobiDB-lite"/>
    </source>
</evidence>
<name>A0A010QKC3_9PEZI</name>
<feature type="compositionally biased region" description="Basic and acidic residues" evidence="1">
    <location>
        <begin position="437"/>
        <end position="454"/>
    </location>
</feature>
<dbReference type="OrthoDB" id="4898608at2759"/>
<dbReference type="KEGG" id="cfj:CFIO01_08268"/>
<dbReference type="eggNOG" id="ENOG502SZNV">
    <property type="taxonomic scope" value="Eukaryota"/>
</dbReference>
<feature type="region of interest" description="Disordered" evidence="1">
    <location>
        <begin position="378"/>
        <end position="409"/>
    </location>
</feature>
<dbReference type="AlphaFoldDB" id="A0A010QKC3"/>
<protein>
    <submittedName>
        <fullName evidence="2">Uncharacterized protein</fullName>
    </submittedName>
</protein>
<dbReference type="HOGENOM" id="CLU_521373_0_0_1"/>
<keyword evidence="3" id="KW-1185">Reference proteome</keyword>
<organism evidence="2 3">
    <name type="scientific">Colletotrichum fioriniae PJ7</name>
    <dbReference type="NCBI Taxonomy" id="1445577"/>
    <lineage>
        <taxon>Eukaryota</taxon>
        <taxon>Fungi</taxon>
        <taxon>Dikarya</taxon>
        <taxon>Ascomycota</taxon>
        <taxon>Pezizomycotina</taxon>
        <taxon>Sordariomycetes</taxon>
        <taxon>Hypocreomycetidae</taxon>
        <taxon>Glomerellales</taxon>
        <taxon>Glomerellaceae</taxon>
        <taxon>Colletotrichum</taxon>
        <taxon>Colletotrichum acutatum species complex</taxon>
    </lineage>
</organism>
<feature type="non-terminal residue" evidence="2">
    <location>
        <position position="1"/>
    </location>
</feature>
<dbReference type="Proteomes" id="UP000020467">
    <property type="component" value="Unassembled WGS sequence"/>
</dbReference>
<reference evidence="2 3" key="1">
    <citation type="submission" date="2014-02" db="EMBL/GenBank/DDBJ databases">
        <title>The genome sequence of Colletotrichum fioriniae PJ7.</title>
        <authorList>
            <person name="Baroncelli R."/>
            <person name="Thon M.R."/>
        </authorList>
    </citation>
    <scope>NUCLEOTIDE SEQUENCE [LARGE SCALE GENOMIC DNA]</scope>
    <source>
        <strain evidence="2 3">PJ7</strain>
    </source>
</reference>
<gene>
    <name evidence="2" type="ORF">CFIO01_08268</name>
</gene>
<feature type="region of interest" description="Disordered" evidence="1">
    <location>
        <begin position="421"/>
        <end position="506"/>
    </location>
</feature>
<evidence type="ECO:0000313" key="2">
    <source>
        <dbReference type="EMBL" id="EXF80462.1"/>
    </source>
</evidence>
<accession>A0A010QKC3</accession>
<evidence type="ECO:0000313" key="3">
    <source>
        <dbReference type="Proteomes" id="UP000020467"/>
    </source>
</evidence>
<dbReference type="EMBL" id="JARH01000441">
    <property type="protein sequence ID" value="EXF80462.1"/>
    <property type="molecule type" value="Genomic_DNA"/>
</dbReference>